<feature type="compositionally biased region" description="Low complexity" evidence="2">
    <location>
        <begin position="575"/>
        <end position="584"/>
    </location>
</feature>
<accession>A0AAN6M075</accession>
<dbReference type="AlphaFoldDB" id="A0AAN6M075"/>
<dbReference type="PANTHER" id="PTHR46910:SF1">
    <property type="entry name" value="MISCELLANEOUS ZN(II)2CYS6 TRANSCRIPTION FACTOR (EUROFUNG)-RELATED"/>
    <property type="match status" value="1"/>
</dbReference>
<evidence type="ECO:0000313" key="4">
    <source>
        <dbReference type="EMBL" id="KAK3209307.1"/>
    </source>
</evidence>
<dbReference type="Proteomes" id="UP001280581">
    <property type="component" value="Unassembled WGS sequence"/>
</dbReference>
<evidence type="ECO:0000256" key="1">
    <source>
        <dbReference type="ARBA" id="ARBA00023242"/>
    </source>
</evidence>
<dbReference type="GO" id="GO:0003677">
    <property type="term" value="F:DNA binding"/>
    <property type="evidence" value="ECO:0007669"/>
    <property type="project" value="InterPro"/>
</dbReference>
<dbReference type="PANTHER" id="PTHR46910">
    <property type="entry name" value="TRANSCRIPTION FACTOR PDR1"/>
    <property type="match status" value="1"/>
</dbReference>
<gene>
    <name evidence="4" type="ORF">GRF29_69g1397972</name>
</gene>
<evidence type="ECO:0000256" key="2">
    <source>
        <dbReference type="SAM" id="MobiDB-lite"/>
    </source>
</evidence>
<dbReference type="Pfam" id="PF04082">
    <property type="entry name" value="Fungal_trans"/>
    <property type="match status" value="1"/>
</dbReference>
<evidence type="ECO:0000259" key="3">
    <source>
        <dbReference type="SMART" id="SM00906"/>
    </source>
</evidence>
<evidence type="ECO:0000313" key="5">
    <source>
        <dbReference type="Proteomes" id="UP001280581"/>
    </source>
</evidence>
<dbReference type="InterPro" id="IPR007219">
    <property type="entry name" value="XnlR_reg_dom"/>
</dbReference>
<dbReference type="GO" id="GO:0008270">
    <property type="term" value="F:zinc ion binding"/>
    <property type="evidence" value="ECO:0007669"/>
    <property type="project" value="InterPro"/>
</dbReference>
<reference evidence="4 5" key="1">
    <citation type="submission" date="2021-02" db="EMBL/GenBank/DDBJ databases">
        <title>Genome assembly of Pseudopithomyces chartarum.</title>
        <authorList>
            <person name="Jauregui R."/>
            <person name="Singh J."/>
            <person name="Voisey C."/>
        </authorList>
    </citation>
    <scope>NUCLEOTIDE SEQUENCE [LARGE SCALE GENOMIC DNA]</scope>
    <source>
        <strain evidence="4 5">AGR01</strain>
    </source>
</reference>
<proteinExistence type="predicted"/>
<feature type="domain" description="Xylanolytic transcriptional activator regulatory" evidence="3">
    <location>
        <begin position="216"/>
        <end position="287"/>
    </location>
</feature>
<dbReference type="SMART" id="SM00906">
    <property type="entry name" value="Fungal_trans"/>
    <property type="match status" value="1"/>
</dbReference>
<comment type="caution">
    <text evidence="4">The sequence shown here is derived from an EMBL/GenBank/DDBJ whole genome shotgun (WGS) entry which is preliminary data.</text>
</comment>
<feature type="non-terminal residue" evidence="4">
    <location>
        <position position="1"/>
    </location>
</feature>
<feature type="region of interest" description="Disordered" evidence="2">
    <location>
        <begin position="574"/>
        <end position="627"/>
    </location>
</feature>
<keyword evidence="5" id="KW-1185">Reference proteome</keyword>
<feature type="region of interest" description="Disordered" evidence="2">
    <location>
        <begin position="20"/>
        <end position="54"/>
    </location>
</feature>
<dbReference type="GO" id="GO:0003700">
    <property type="term" value="F:DNA-binding transcription factor activity"/>
    <property type="evidence" value="ECO:0007669"/>
    <property type="project" value="InterPro"/>
</dbReference>
<feature type="compositionally biased region" description="Polar residues" evidence="2">
    <location>
        <begin position="41"/>
        <end position="51"/>
    </location>
</feature>
<name>A0AAN6M075_9PLEO</name>
<feature type="compositionally biased region" description="Basic and acidic residues" evidence="2">
    <location>
        <begin position="534"/>
        <end position="552"/>
    </location>
</feature>
<dbReference type="CDD" id="cd12148">
    <property type="entry name" value="fungal_TF_MHR"/>
    <property type="match status" value="1"/>
</dbReference>
<organism evidence="4 5">
    <name type="scientific">Pseudopithomyces chartarum</name>
    <dbReference type="NCBI Taxonomy" id="1892770"/>
    <lineage>
        <taxon>Eukaryota</taxon>
        <taxon>Fungi</taxon>
        <taxon>Dikarya</taxon>
        <taxon>Ascomycota</taxon>
        <taxon>Pezizomycotina</taxon>
        <taxon>Dothideomycetes</taxon>
        <taxon>Pleosporomycetidae</taxon>
        <taxon>Pleosporales</taxon>
        <taxon>Massarineae</taxon>
        <taxon>Didymosphaeriaceae</taxon>
        <taxon>Pseudopithomyces</taxon>
    </lineage>
</organism>
<protein>
    <recommendedName>
        <fullName evidence="3">Xylanolytic transcriptional activator regulatory domain-containing protein</fullName>
    </recommendedName>
</protein>
<dbReference type="EMBL" id="WVTA01000006">
    <property type="protein sequence ID" value="KAK3209307.1"/>
    <property type="molecule type" value="Genomic_DNA"/>
</dbReference>
<dbReference type="InterPro" id="IPR050987">
    <property type="entry name" value="AtrR-like"/>
</dbReference>
<sequence length="627" mass="69798">QVQDLQSQIAELQQEKQHLLVRVGGQDRTELDSPGPRSQREQIPSSSTANRWATVPTPALPNFDHVRDNIRVHSAGIFQVPSLHSGSRLSDPANQFPTIPPRAEFAHISRSYLDTVHEIYPVLHWPTFQGEIDQVYTRRSFEGMSKEWVGMYFAMLACGCLNIAAATPHGHSGSREFYNVAAQAMTPWPQDPSIVHVRLLFLLGLYATENGLTSEGSMWHASTARVAQTLSLNRSDPTQSTFEAEMRKRLWWAIYVQDRLTSFGTNLSFAIHEADCDDSLPTPIQDRYIGLQPIPHSQNTQDYPFVMLIRVTKVFSEVYQTVKSSRVFAHQLRTHEEQFQSILSQLPEPLRPDSDARLEPLGLLPVITLDLARFQLYRRNLSPICSLEDRVDALNNCTNVARDTARALQRTLHAPDADQDCLRRVASTVKDFQAALLCVRASAALGESRKVNTACGKHILFFLEQLAERNRRGNNSNMYKLTDDEELLAYASGDLQSGLEHSWAWAGATAGSAATSPQTRSHPNVKPYGSNDSMSERLPIRRHPNSSDDVTREWSGWGAVEHSIKTLMGSQKRIAPGAASGPGPTYYPPPHHPVKRVQLASDAPTVSPSKPPSTPSNASRISIANII</sequence>
<keyword evidence="1" id="KW-0539">Nucleus</keyword>
<dbReference type="GO" id="GO:0006351">
    <property type="term" value="P:DNA-templated transcription"/>
    <property type="evidence" value="ECO:0007669"/>
    <property type="project" value="InterPro"/>
</dbReference>
<feature type="compositionally biased region" description="Low complexity" evidence="2">
    <location>
        <begin position="615"/>
        <end position="627"/>
    </location>
</feature>
<feature type="region of interest" description="Disordered" evidence="2">
    <location>
        <begin position="511"/>
        <end position="553"/>
    </location>
</feature>